<keyword evidence="2" id="KW-1185">Reference proteome</keyword>
<dbReference type="Proteomes" id="UP000762676">
    <property type="component" value="Unassembled WGS sequence"/>
</dbReference>
<gene>
    <name evidence="1" type="ORF">ElyMa_007050600</name>
</gene>
<reference evidence="1 2" key="1">
    <citation type="journal article" date="2021" name="Elife">
        <title>Chloroplast acquisition without the gene transfer in kleptoplastic sea slugs, Plakobranchus ocellatus.</title>
        <authorList>
            <person name="Maeda T."/>
            <person name="Takahashi S."/>
            <person name="Yoshida T."/>
            <person name="Shimamura S."/>
            <person name="Takaki Y."/>
            <person name="Nagai Y."/>
            <person name="Toyoda A."/>
            <person name="Suzuki Y."/>
            <person name="Arimoto A."/>
            <person name="Ishii H."/>
            <person name="Satoh N."/>
            <person name="Nishiyama T."/>
            <person name="Hasebe M."/>
            <person name="Maruyama T."/>
            <person name="Minagawa J."/>
            <person name="Obokata J."/>
            <person name="Shigenobu S."/>
        </authorList>
    </citation>
    <scope>NUCLEOTIDE SEQUENCE [LARGE SCALE GENOMIC DNA]</scope>
</reference>
<protein>
    <submittedName>
        <fullName evidence="1">Uncharacterized protein</fullName>
    </submittedName>
</protein>
<organism evidence="1 2">
    <name type="scientific">Elysia marginata</name>
    <dbReference type="NCBI Taxonomy" id="1093978"/>
    <lineage>
        <taxon>Eukaryota</taxon>
        <taxon>Metazoa</taxon>
        <taxon>Spiralia</taxon>
        <taxon>Lophotrochozoa</taxon>
        <taxon>Mollusca</taxon>
        <taxon>Gastropoda</taxon>
        <taxon>Heterobranchia</taxon>
        <taxon>Euthyneura</taxon>
        <taxon>Panpulmonata</taxon>
        <taxon>Sacoglossa</taxon>
        <taxon>Placobranchoidea</taxon>
        <taxon>Plakobranchidae</taxon>
        <taxon>Elysia</taxon>
    </lineage>
</organism>
<sequence length="184" mass="20389">MALAVRHSLRDREVRGSIPGRVKPRTLKLVLAADPPCIWHNGFSAKSGRPGVRIMSLGVVYANADRQQVQQQQVYDCFVGAAACRNSGSIVYNGATILCCRPGDSISSSITAAFDTTFGGQSRNVCKCHPGRLATVNGRPMTPAEKNLFLQEMNKWSANFQREMSTFFTKLNANLNNMFNRWKF</sequence>
<evidence type="ECO:0000313" key="1">
    <source>
        <dbReference type="EMBL" id="GFS26323.1"/>
    </source>
</evidence>
<accession>A0AAV4JWG8</accession>
<evidence type="ECO:0000313" key="2">
    <source>
        <dbReference type="Proteomes" id="UP000762676"/>
    </source>
</evidence>
<proteinExistence type="predicted"/>
<dbReference type="EMBL" id="BMAT01014107">
    <property type="protein sequence ID" value="GFS26323.1"/>
    <property type="molecule type" value="Genomic_DNA"/>
</dbReference>
<name>A0AAV4JWG8_9GAST</name>
<dbReference type="AlphaFoldDB" id="A0AAV4JWG8"/>
<comment type="caution">
    <text evidence="1">The sequence shown here is derived from an EMBL/GenBank/DDBJ whole genome shotgun (WGS) entry which is preliminary data.</text>
</comment>